<protein>
    <submittedName>
        <fullName evidence="1">Uncharacterized protein</fullName>
    </submittedName>
</protein>
<keyword evidence="2" id="KW-1185">Reference proteome</keyword>
<reference evidence="1 2" key="1">
    <citation type="journal article" date="2018" name="Sci. Data">
        <title>The draft genome sequence of cork oak.</title>
        <authorList>
            <person name="Ramos A.M."/>
            <person name="Usie A."/>
            <person name="Barbosa P."/>
            <person name="Barros P.M."/>
            <person name="Capote T."/>
            <person name="Chaves I."/>
            <person name="Simoes F."/>
            <person name="Abreu I."/>
            <person name="Carrasquinho I."/>
            <person name="Faro C."/>
            <person name="Guimaraes J.B."/>
            <person name="Mendonca D."/>
            <person name="Nobrega F."/>
            <person name="Rodrigues L."/>
            <person name="Saibo N.J.M."/>
            <person name="Varela M.C."/>
            <person name="Egas C."/>
            <person name="Matos J."/>
            <person name="Miguel C.M."/>
            <person name="Oliveira M.M."/>
            <person name="Ricardo C.P."/>
            <person name="Goncalves S."/>
        </authorList>
    </citation>
    <scope>NUCLEOTIDE SEQUENCE [LARGE SCALE GENOMIC DNA]</scope>
    <source>
        <strain evidence="2">cv. HL8</strain>
    </source>
</reference>
<dbReference type="AlphaFoldDB" id="A0AAW0LVY1"/>
<organism evidence="1 2">
    <name type="scientific">Quercus suber</name>
    <name type="common">Cork oak</name>
    <dbReference type="NCBI Taxonomy" id="58331"/>
    <lineage>
        <taxon>Eukaryota</taxon>
        <taxon>Viridiplantae</taxon>
        <taxon>Streptophyta</taxon>
        <taxon>Embryophyta</taxon>
        <taxon>Tracheophyta</taxon>
        <taxon>Spermatophyta</taxon>
        <taxon>Magnoliopsida</taxon>
        <taxon>eudicotyledons</taxon>
        <taxon>Gunneridae</taxon>
        <taxon>Pentapetalae</taxon>
        <taxon>rosids</taxon>
        <taxon>fabids</taxon>
        <taxon>Fagales</taxon>
        <taxon>Fagaceae</taxon>
        <taxon>Quercus</taxon>
    </lineage>
</organism>
<gene>
    <name evidence="1" type="ORF">CFP56_026917</name>
</gene>
<dbReference type="Proteomes" id="UP000237347">
    <property type="component" value="Unassembled WGS sequence"/>
</dbReference>
<proteinExistence type="predicted"/>
<dbReference type="EMBL" id="PKMF04000043">
    <property type="protein sequence ID" value="KAK7855720.1"/>
    <property type="molecule type" value="Genomic_DNA"/>
</dbReference>
<evidence type="ECO:0000313" key="2">
    <source>
        <dbReference type="Proteomes" id="UP000237347"/>
    </source>
</evidence>
<comment type="caution">
    <text evidence="1">The sequence shown here is derived from an EMBL/GenBank/DDBJ whole genome shotgun (WGS) entry which is preliminary data.</text>
</comment>
<accession>A0AAW0LVY1</accession>
<name>A0AAW0LVY1_QUESU</name>
<evidence type="ECO:0000313" key="1">
    <source>
        <dbReference type="EMBL" id="KAK7855720.1"/>
    </source>
</evidence>
<sequence length="54" mass="6146">MEQLVGCFLSSKYIRKCSYQDQPQAHTLDILYITSLITFLSVHTPTSKVSNLLL</sequence>